<evidence type="ECO:0000313" key="3">
    <source>
        <dbReference type="EMBL" id="KAL3774389.1"/>
    </source>
</evidence>
<dbReference type="Proteomes" id="UP001530400">
    <property type="component" value="Unassembled WGS sequence"/>
</dbReference>
<dbReference type="SUPFAM" id="SSF48452">
    <property type="entry name" value="TPR-like"/>
    <property type="match status" value="2"/>
</dbReference>
<proteinExistence type="predicted"/>
<evidence type="ECO:0000256" key="1">
    <source>
        <dbReference type="ARBA" id="ARBA00022737"/>
    </source>
</evidence>
<name>A0ABD3NFP7_9STRA</name>
<sequence>MQSLSCQNNLSSSSDNITSQVYSCIREGHYANAIEILDSKLSHVPNSRPVLSLLAYCCYNNQEYARAAEFYEELVALCPDQEDYQVYYVQSLVMSGAHRDASRVAAVALSRTKSPQHTQRLLCAQSQMELGLLSASNKTLSKCADDDPATIIAMAAVDYTEGKYTSALEKYKIAKQMTGDVPMILYYIALCRCRLRDFDGALEGVCDLIEVVGETRLEDLSDAELKESFVVEALNLKAVILKETRDHTAFRETLSRLHDVSSFDSLDSISIHNEILSSADNDLIGSMQRLSQLLAESSYPPEALSNLMLLCIKHGEDAMAIETFETHNQAAKELLSPDLFSYIESAVLSISRPDDAFEVLNNRIADMAPKLKTAKRKLDDAKAASSASTATRPSTTYIRPNTTARILATSLQESKQEFDTLLRSFIPNLMLQVKLFWDQKDYSKAQELLVEHSEYCLSDNDWNMNLAHTLFAQQNDKLEESIPYYEHVVNRWSDSGELLKAPAVALANLCVSYIMAGQNESAKTIIKAVESEEDQREALDDNATPTHHTCLVNLVIGTLYCEKGNYEFGISRICKSLEPFDKNLCADTWFYCKKCLLALASKMSKLMVAMDHDVLHDIVDFLRHVELHGTNVIVAGIVEDKHADGEPVKIAQEARQLKNLFRKLRQ</sequence>
<evidence type="ECO:0000313" key="4">
    <source>
        <dbReference type="Proteomes" id="UP001530400"/>
    </source>
</evidence>
<keyword evidence="4" id="KW-1185">Reference proteome</keyword>
<gene>
    <name evidence="3" type="ORF">ACHAWO_008972</name>
</gene>
<accession>A0ABD3NFP7</accession>
<keyword evidence="2" id="KW-0802">TPR repeat</keyword>
<dbReference type="EMBL" id="JALLPJ020001196">
    <property type="protein sequence ID" value="KAL3774389.1"/>
    <property type="molecule type" value="Genomic_DNA"/>
</dbReference>
<protein>
    <submittedName>
        <fullName evidence="3">Uncharacterized protein</fullName>
    </submittedName>
</protein>
<organism evidence="3 4">
    <name type="scientific">Cyclotella atomus</name>
    <dbReference type="NCBI Taxonomy" id="382360"/>
    <lineage>
        <taxon>Eukaryota</taxon>
        <taxon>Sar</taxon>
        <taxon>Stramenopiles</taxon>
        <taxon>Ochrophyta</taxon>
        <taxon>Bacillariophyta</taxon>
        <taxon>Coscinodiscophyceae</taxon>
        <taxon>Thalassiosirophycidae</taxon>
        <taxon>Stephanodiscales</taxon>
        <taxon>Stephanodiscaceae</taxon>
        <taxon>Cyclotella</taxon>
    </lineage>
</organism>
<dbReference type="InterPro" id="IPR039941">
    <property type="entry name" value="TT30"/>
</dbReference>
<comment type="caution">
    <text evidence="3">The sequence shown here is derived from an EMBL/GenBank/DDBJ whole genome shotgun (WGS) entry which is preliminary data.</text>
</comment>
<dbReference type="PANTHER" id="PTHR20931:SF0">
    <property type="entry name" value="TETRATRICOPEPTIDE REPEAT PROTEIN 30"/>
    <property type="match status" value="1"/>
</dbReference>
<dbReference type="Gene3D" id="1.25.40.10">
    <property type="entry name" value="Tetratricopeptide repeat domain"/>
    <property type="match status" value="2"/>
</dbReference>
<evidence type="ECO:0000256" key="2">
    <source>
        <dbReference type="ARBA" id="ARBA00022803"/>
    </source>
</evidence>
<keyword evidence="1" id="KW-0677">Repeat</keyword>
<dbReference type="AlphaFoldDB" id="A0ABD3NFP7"/>
<reference evidence="3 4" key="1">
    <citation type="submission" date="2024-10" db="EMBL/GenBank/DDBJ databases">
        <title>Updated reference genomes for cyclostephanoid diatoms.</title>
        <authorList>
            <person name="Roberts W.R."/>
            <person name="Alverson A.J."/>
        </authorList>
    </citation>
    <scope>NUCLEOTIDE SEQUENCE [LARGE SCALE GENOMIC DNA]</scope>
    <source>
        <strain evidence="3 4">AJA010-31</strain>
    </source>
</reference>
<dbReference type="InterPro" id="IPR011990">
    <property type="entry name" value="TPR-like_helical_dom_sf"/>
</dbReference>
<dbReference type="Pfam" id="PF14559">
    <property type="entry name" value="TPR_19"/>
    <property type="match status" value="1"/>
</dbReference>
<dbReference type="PANTHER" id="PTHR20931">
    <property type="entry name" value="TETRATRICOPEPTIDE REPEAT PROTEIN 30"/>
    <property type="match status" value="1"/>
</dbReference>